<reference evidence="2" key="3">
    <citation type="submission" date="2020-12" db="UniProtKB">
        <authorList>
            <consortium name="EnsemblPlants"/>
        </authorList>
    </citation>
    <scope>IDENTIFICATION</scope>
</reference>
<organism evidence="1">
    <name type="scientific">Physcomitrium patens</name>
    <name type="common">Spreading-leaved earth moss</name>
    <name type="synonym">Physcomitrella patens</name>
    <dbReference type="NCBI Taxonomy" id="3218"/>
    <lineage>
        <taxon>Eukaryota</taxon>
        <taxon>Viridiplantae</taxon>
        <taxon>Streptophyta</taxon>
        <taxon>Embryophyta</taxon>
        <taxon>Bryophyta</taxon>
        <taxon>Bryophytina</taxon>
        <taxon>Bryopsida</taxon>
        <taxon>Funariidae</taxon>
        <taxon>Funariales</taxon>
        <taxon>Funariaceae</taxon>
        <taxon>Physcomitrium</taxon>
    </lineage>
</organism>
<evidence type="ECO:0000313" key="1">
    <source>
        <dbReference type="EMBL" id="PNR30536.1"/>
    </source>
</evidence>
<dbReference type="EMBL" id="ABEU02000022">
    <property type="protein sequence ID" value="PNR30536.1"/>
    <property type="molecule type" value="Genomic_DNA"/>
</dbReference>
<proteinExistence type="predicted"/>
<protein>
    <submittedName>
        <fullName evidence="1 2">Uncharacterized protein</fullName>
    </submittedName>
</protein>
<dbReference type="EnsemblPlants" id="Pp3c22_7800V3.3">
    <property type="protein sequence ID" value="Pp3c22_7800V3.3"/>
    <property type="gene ID" value="Pp3c22_7800"/>
</dbReference>
<dbReference type="EnsemblPlants" id="Pp3c22_7800V3.2">
    <property type="protein sequence ID" value="Pp3c22_7800V3.2"/>
    <property type="gene ID" value="Pp3c22_7800"/>
</dbReference>
<dbReference type="Gramene" id="Pp3c22_7800V3.3">
    <property type="protein sequence ID" value="Pp3c22_7800V3.3"/>
    <property type="gene ID" value="Pp3c22_7800"/>
</dbReference>
<name>A0A2K1IMN4_PHYPA</name>
<accession>A0A2K1IMN4</accession>
<reference evidence="1 3" key="2">
    <citation type="journal article" date="2018" name="Plant J.">
        <title>The Physcomitrella patens chromosome-scale assembly reveals moss genome structure and evolution.</title>
        <authorList>
            <person name="Lang D."/>
            <person name="Ullrich K.K."/>
            <person name="Murat F."/>
            <person name="Fuchs J."/>
            <person name="Jenkins J."/>
            <person name="Haas F.B."/>
            <person name="Piednoel M."/>
            <person name="Gundlach H."/>
            <person name="Van Bel M."/>
            <person name="Meyberg R."/>
            <person name="Vives C."/>
            <person name="Morata J."/>
            <person name="Symeonidi A."/>
            <person name="Hiss M."/>
            <person name="Muchero W."/>
            <person name="Kamisugi Y."/>
            <person name="Saleh O."/>
            <person name="Blanc G."/>
            <person name="Decker E.L."/>
            <person name="van Gessel N."/>
            <person name="Grimwood J."/>
            <person name="Hayes R.D."/>
            <person name="Graham S.W."/>
            <person name="Gunter L.E."/>
            <person name="McDaniel S.F."/>
            <person name="Hoernstein S.N.W."/>
            <person name="Larsson A."/>
            <person name="Li F.W."/>
            <person name="Perroud P.F."/>
            <person name="Phillips J."/>
            <person name="Ranjan P."/>
            <person name="Rokshar D.S."/>
            <person name="Rothfels C.J."/>
            <person name="Schneider L."/>
            <person name="Shu S."/>
            <person name="Stevenson D.W."/>
            <person name="Thummler F."/>
            <person name="Tillich M."/>
            <person name="Villarreal Aguilar J.C."/>
            <person name="Widiez T."/>
            <person name="Wong G.K."/>
            <person name="Wymore A."/>
            <person name="Zhang Y."/>
            <person name="Zimmer A.D."/>
            <person name="Quatrano R.S."/>
            <person name="Mayer K.F.X."/>
            <person name="Goodstein D."/>
            <person name="Casacuberta J.M."/>
            <person name="Vandepoele K."/>
            <person name="Reski R."/>
            <person name="Cuming A.C."/>
            <person name="Tuskan G.A."/>
            <person name="Maumus F."/>
            <person name="Salse J."/>
            <person name="Schmutz J."/>
            <person name="Rensing S.A."/>
        </authorList>
    </citation>
    <scope>NUCLEOTIDE SEQUENCE [LARGE SCALE GENOMIC DNA]</scope>
    <source>
        <strain evidence="2 3">cv. Gransden 2004</strain>
    </source>
</reference>
<keyword evidence="3" id="KW-1185">Reference proteome</keyword>
<gene>
    <name evidence="1" type="ORF">PHYPA_026852</name>
</gene>
<dbReference type="AlphaFoldDB" id="A0A2K1IMN4"/>
<sequence>MHLLRVQECPTLQQLKQEERLLRSTSCNRCLINQDRKHSDFICGVKDHLPSHEGFGNSVPHAFEQQFFT</sequence>
<dbReference type="InParanoid" id="A0A2K1IMN4"/>
<reference evidence="1 3" key="1">
    <citation type="journal article" date="2008" name="Science">
        <title>The Physcomitrella genome reveals evolutionary insights into the conquest of land by plants.</title>
        <authorList>
            <person name="Rensing S."/>
            <person name="Lang D."/>
            <person name="Zimmer A."/>
            <person name="Terry A."/>
            <person name="Salamov A."/>
            <person name="Shapiro H."/>
            <person name="Nishiyama T."/>
            <person name="Perroud P.-F."/>
            <person name="Lindquist E."/>
            <person name="Kamisugi Y."/>
            <person name="Tanahashi T."/>
            <person name="Sakakibara K."/>
            <person name="Fujita T."/>
            <person name="Oishi K."/>
            <person name="Shin-I T."/>
            <person name="Kuroki Y."/>
            <person name="Toyoda A."/>
            <person name="Suzuki Y."/>
            <person name="Hashimoto A."/>
            <person name="Yamaguchi K."/>
            <person name="Sugano A."/>
            <person name="Kohara Y."/>
            <person name="Fujiyama A."/>
            <person name="Anterola A."/>
            <person name="Aoki S."/>
            <person name="Ashton N."/>
            <person name="Barbazuk W.B."/>
            <person name="Barker E."/>
            <person name="Bennetzen J."/>
            <person name="Bezanilla M."/>
            <person name="Blankenship R."/>
            <person name="Cho S.H."/>
            <person name="Dutcher S."/>
            <person name="Estelle M."/>
            <person name="Fawcett J.A."/>
            <person name="Gundlach H."/>
            <person name="Hanada K."/>
            <person name="Heyl A."/>
            <person name="Hicks K.A."/>
            <person name="Hugh J."/>
            <person name="Lohr M."/>
            <person name="Mayer K."/>
            <person name="Melkozernov A."/>
            <person name="Murata T."/>
            <person name="Nelson D."/>
            <person name="Pils B."/>
            <person name="Prigge M."/>
            <person name="Reiss B."/>
            <person name="Renner T."/>
            <person name="Rombauts S."/>
            <person name="Rushton P."/>
            <person name="Sanderfoot A."/>
            <person name="Schween G."/>
            <person name="Shiu S.-H."/>
            <person name="Stueber K."/>
            <person name="Theodoulou F.L."/>
            <person name="Tu H."/>
            <person name="Van de Peer Y."/>
            <person name="Verrier P.J."/>
            <person name="Waters E."/>
            <person name="Wood A."/>
            <person name="Yang L."/>
            <person name="Cove D."/>
            <person name="Cuming A."/>
            <person name="Hasebe M."/>
            <person name="Lucas S."/>
            <person name="Mishler D.B."/>
            <person name="Reski R."/>
            <person name="Grigoriev I."/>
            <person name="Quatrano R.S."/>
            <person name="Boore J.L."/>
        </authorList>
    </citation>
    <scope>NUCLEOTIDE SEQUENCE [LARGE SCALE GENOMIC DNA]</scope>
    <source>
        <strain evidence="2 3">cv. Gransden 2004</strain>
    </source>
</reference>
<evidence type="ECO:0000313" key="3">
    <source>
        <dbReference type="Proteomes" id="UP000006727"/>
    </source>
</evidence>
<dbReference type="EnsemblPlants" id="Pp3c22_7800V3.1">
    <property type="protein sequence ID" value="Pp3c22_7800V3.1"/>
    <property type="gene ID" value="Pp3c22_7800"/>
</dbReference>
<dbReference type="Gramene" id="Pp3c22_7800V3.2">
    <property type="protein sequence ID" value="Pp3c22_7800V3.2"/>
    <property type="gene ID" value="Pp3c22_7800"/>
</dbReference>
<dbReference type="Proteomes" id="UP000006727">
    <property type="component" value="Chromosome 22"/>
</dbReference>
<dbReference type="PaxDb" id="3218-PP1S12_195V6.1"/>
<evidence type="ECO:0000313" key="2">
    <source>
        <dbReference type="EnsemblPlants" id="Pp3c22_7800V3.1"/>
    </source>
</evidence>
<dbReference type="Gramene" id="Pp3c22_7800V3.1">
    <property type="protein sequence ID" value="Pp3c22_7800V3.1"/>
    <property type="gene ID" value="Pp3c22_7800"/>
</dbReference>